<name>A0A7S0T4T9_9CHLO</name>
<evidence type="ECO:0000259" key="3">
    <source>
        <dbReference type="PROSITE" id="PS50059"/>
    </source>
</evidence>
<dbReference type="Gene3D" id="3.10.50.40">
    <property type="match status" value="1"/>
</dbReference>
<keyword evidence="1" id="KW-0413">Isomerase</keyword>
<dbReference type="InterPro" id="IPR053111">
    <property type="entry name" value="Chloro_FKBP-type_PPIase"/>
</dbReference>
<dbReference type="SUPFAM" id="SSF54534">
    <property type="entry name" value="FKBP-like"/>
    <property type="match status" value="1"/>
</dbReference>
<protein>
    <recommendedName>
        <fullName evidence="1">peptidylprolyl isomerase</fullName>
        <ecNumber evidence="1">5.2.1.8</ecNumber>
    </recommendedName>
</protein>
<dbReference type="AlphaFoldDB" id="A0A7S0T4T9"/>
<sequence length="292" mass="30094">MVACLAGIGASPSAAPASASQRRRAQRPPSTPRAPGRQRGIVSYPTKRIVTIPACNPAAATVTSRRLSPTRAAADDEVSAEDAASPATAEEEPPLKPKKIKDNVPTKSSASLGKGVNLFDPAATASRFITRRFGFTGGLVFVGLLASVEGGEILKALLERDTQGSGETVVLPSGLSYVDERVGGGTSPKKGDFVGVHLKMVVVNSGDMILDTKATGRPIAFIFMKRPLLAPVCAGLEEAVTTMGRGGIRRVMVPANLGFGAVGAILPGGTNIPPNAALDIVVSLEDVSPSYL</sequence>
<dbReference type="InterPro" id="IPR046357">
    <property type="entry name" value="PPIase_dom_sf"/>
</dbReference>
<dbReference type="EMBL" id="HBFC01035457">
    <property type="protein sequence ID" value="CAD8721868.1"/>
    <property type="molecule type" value="Transcribed_RNA"/>
</dbReference>
<feature type="region of interest" description="Disordered" evidence="2">
    <location>
        <begin position="8"/>
        <end position="43"/>
    </location>
</feature>
<gene>
    <name evidence="4" type="ORF">MANT1106_LOCUS21082</name>
</gene>
<reference evidence="4" key="1">
    <citation type="submission" date="2021-01" db="EMBL/GenBank/DDBJ databases">
        <authorList>
            <person name="Corre E."/>
            <person name="Pelletier E."/>
            <person name="Niang G."/>
            <person name="Scheremetjew M."/>
            <person name="Finn R."/>
            <person name="Kale V."/>
            <person name="Holt S."/>
            <person name="Cochrane G."/>
            <person name="Meng A."/>
            <person name="Brown T."/>
            <person name="Cohen L."/>
        </authorList>
    </citation>
    <scope>NUCLEOTIDE SEQUENCE</scope>
    <source>
        <strain evidence="4">SL-175</strain>
    </source>
</reference>
<proteinExistence type="predicted"/>
<dbReference type="PANTHER" id="PTHR47598:SF1">
    <property type="entry name" value="PEPTIDYL-PROLYL CIS-TRANS ISOMERASE FKBP17-2, CHLOROPLASTIC"/>
    <property type="match status" value="1"/>
</dbReference>
<evidence type="ECO:0000256" key="1">
    <source>
        <dbReference type="PROSITE-ProRule" id="PRU00277"/>
    </source>
</evidence>
<comment type="catalytic activity">
    <reaction evidence="1">
        <text>[protein]-peptidylproline (omega=180) = [protein]-peptidylproline (omega=0)</text>
        <dbReference type="Rhea" id="RHEA:16237"/>
        <dbReference type="Rhea" id="RHEA-COMP:10747"/>
        <dbReference type="Rhea" id="RHEA-COMP:10748"/>
        <dbReference type="ChEBI" id="CHEBI:83833"/>
        <dbReference type="ChEBI" id="CHEBI:83834"/>
        <dbReference type="EC" id="5.2.1.8"/>
    </reaction>
</comment>
<dbReference type="InterPro" id="IPR001179">
    <property type="entry name" value="PPIase_FKBP_dom"/>
</dbReference>
<evidence type="ECO:0000313" key="4">
    <source>
        <dbReference type="EMBL" id="CAD8721868.1"/>
    </source>
</evidence>
<feature type="compositionally biased region" description="Low complexity" evidence="2">
    <location>
        <begin position="10"/>
        <end position="20"/>
    </location>
</feature>
<dbReference type="PROSITE" id="PS50059">
    <property type="entry name" value="FKBP_PPIASE"/>
    <property type="match status" value="1"/>
</dbReference>
<dbReference type="GO" id="GO:0003755">
    <property type="term" value="F:peptidyl-prolyl cis-trans isomerase activity"/>
    <property type="evidence" value="ECO:0007669"/>
    <property type="project" value="UniProtKB-KW"/>
</dbReference>
<dbReference type="EC" id="5.2.1.8" evidence="1"/>
<dbReference type="PANTHER" id="PTHR47598">
    <property type="entry name" value="PEPTIDYL-PROLYL CIS-TRANS ISOMERASE FKBP17-2, CHLOROPLASTIC"/>
    <property type="match status" value="1"/>
</dbReference>
<dbReference type="Pfam" id="PF00254">
    <property type="entry name" value="FKBP_C"/>
    <property type="match status" value="1"/>
</dbReference>
<organism evidence="4">
    <name type="scientific">Mantoniella antarctica</name>
    <dbReference type="NCBI Taxonomy" id="81844"/>
    <lineage>
        <taxon>Eukaryota</taxon>
        <taxon>Viridiplantae</taxon>
        <taxon>Chlorophyta</taxon>
        <taxon>Mamiellophyceae</taxon>
        <taxon>Mamiellales</taxon>
        <taxon>Mamiellaceae</taxon>
        <taxon>Mantoniella</taxon>
    </lineage>
</organism>
<evidence type="ECO:0000256" key="2">
    <source>
        <dbReference type="SAM" id="MobiDB-lite"/>
    </source>
</evidence>
<feature type="domain" description="PPIase FKBP-type" evidence="3">
    <location>
        <begin position="191"/>
        <end position="288"/>
    </location>
</feature>
<accession>A0A7S0T4T9</accession>
<dbReference type="GO" id="GO:0009507">
    <property type="term" value="C:chloroplast"/>
    <property type="evidence" value="ECO:0007669"/>
    <property type="project" value="TreeGrafter"/>
</dbReference>
<feature type="region of interest" description="Disordered" evidence="2">
    <location>
        <begin position="61"/>
        <end position="112"/>
    </location>
</feature>
<keyword evidence="1" id="KW-0697">Rotamase</keyword>